<name>T0Y1R5_9ZZZZ</name>
<feature type="domain" description="Signal transduction histidine kinase dimerisation/phosphoacceptor" evidence="6">
    <location>
        <begin position="86"/>
        <end position="151"/>
    </location>
</feature>
<dbReference type="AlphaFoldDB" id="T0Y1R5"/>
<evidence type="ECO:0000259" key="6">
    <source>
        <dbReference type="SMART" id="SM00388"/>
    </source>
</evidence>
<evidence type="ECO:0000256" key="2">
    <source>
        <dbReference type="ARBA" id="ARBA00012438"/>
    </source>
</evidence>
<keyword evidence="4 7" id="KW-0418">Kinase</keyword>
<accession>T0Y1R5</accession>
<dbReference type="CDD" id="cd00082">
    <property type="entry name" value="HisKA"/>
    <property type="match status" value="1"/>
</dbReference>
<dbReference type="InterPro" id="IPR029016">
    <property type="entry name" value="GAF-like_dom_sf"/>
</dbReference>
<dbReference type="PANTHER" id="PTHR43711">
    <property type="entry name" value="TWO-COMPONENT HISTIDINE KINASE"/>
    <property type="match status" value="1"/>
</dbReference>
<dbReference type="SUPFAM" id="SSF47384">
    <property type="entry name" value="Homodimeric domain of signal transducing histidine kinase"/>
    <property type="match status" value="1"/>
</dbReference>
<dbReference type="GO" id="GO:0000155">
    <property type="term" value="F:phosphorelay sensor kinase activity"/>
    <property type="evidence" value="ECO:0007669"/>
    <property type="project" value="InterPro"/>
</dbReference>
<dbReference type="EC" id="2.7.13.3" evidence="2"/>
<reference evidence="7" key="2">
    <citation type="journal article" date="2014" name="ISME J.">
        <title>Microbial stratification in low pH oxic and suboxic macroscopic growths along an acid mine drainage.</title>
        <authorList>
            <person name="Mendez-Garcia C."/>
            <person name="Mesa V."/>
            <person name="Sprenger R.R."/>
            <person name="Richter M."/>
            <person name="Diez M.S."/>
            <person name="Solano J."/>
            <person name="Bargiela R."/>
            <person name="Golyshina O.V."/>
            <person name="Manteca A."/>
            <person name="Ramos J.L."/>
            <person name="Gallego J.R."/>
            <person name="Llorente I."/>
            <person name="Martins Dos Santos V.A."/>
            <person name="Jensen O.N."/>
            <person name="Pelaez A.I."/>
            <person name="Sanchez J."/>
            <person name="Ferrer M."/>
        </authorList>
    </citation>
    <scope>NUCLEOTIDE SEQUENCE</scope>
</reference>
<dbReference type="InterPro" id="IPR050736">
    <property type="entry name" value="Sensor_HK_Regulatory"/>
</dbReference>
<evidence type="ECO:0000256" key="3">
    <source>
        <dbReference type="ARBA" id="ARBA00022679"/>
    </source>
</evidence>
<keyword evidence="5" id="KW-0902">Two-component regulatory system</keyword>
<dbReference type="Gene3D" id="1.10.287.130">
    <property type="match status" value="1"/>
</dbReference>
<protein>
    <recommendedName>
        <fullName evidence="2">histidine kinase</fullName>
        <ecNumber evidence="2">2.7.13.3</ecNumber>
    </recommendedName>
</protein>
<dbReference type="InterPro" id="IPR003661">
    <property type="entry name" value="HisK_dim/P_dom"/>
</dbReference>
<evidence type="ECO:0000256" key="4">
    <source>
        <dbReference type="ARBA" id="ARBA00022777"/>
    </source>
</evidence>
<proteinExistence type="predicted"/>
<evidence type="ECO:0000256" key="1">
    <source>
        <dbReference type="ARBA" id="ARBA00000085"/>
    </source>
</evidence>
<dbReference type="PANTHER" id="PTHR43711:SF1">
    <property type="entry name" value="HISTIDINE KINASE 1"/>
    <property type="match status" value="1"/>
</dbReference>
<feature type="non-terminal residue" evidence="7">
    <location>
        <position position="153"/>
    </location>
</feature>
<comment type="catalytic activity">
    <reaction evidence="1">
        <text>ATP + protein L-histidine = ADP + protein N-phospho-L-histidine.</text>
        <dbReference type="EC" id="2.7.13.3"/>
    </reaction>
</comment>
<keyword evidence="3" id="KW-0808">Transferase</keyword>
<dbReference type="Gene3D" id="3.30.450.40">
    <property type="match status" value="1"/>
</dbReference>
<dbReference type="EMBL" id="AUZX01016318">
    <property type="protein sequence ID" value="EQD25967.1"/>
    <property type="molecule type" value="Genomic_DNA"/>
</dbReference>
<dbReference type="SMART" id="SM00388">
    <property type="entry name" value="HisKA"/>
    <property type="match status" value="1"/>
</dbReference>
<gene>
    <name evidence="7" type="ORF">B1A_22068</name>
</gene>
<organism evidence="7">
    <name type="scientific">mine drainage metagenome</name>
    <dbReference type="NCBI Taxonomy" id="410659"/>
    <lineage>
        <taxon>unclassified sequences</taxon>
        <taxon>metagenomes</taxon>
        <taxon>ecological metagenomes</taxon>
    </lineage>
</organism>
<evidence type="ECO:0000256" key="5">
    <source>
        <dbReference type="ARBA" id="ARBA00023012"/>
    </source>
</evidence>
<feature type="non-terminal residue" evidence="7">
    <location>
        <position position="1"/>
    </location>
</feature>
<reference evidence="7" key="1">
    <citation type="submission" date="2013-08" db="EMBL/GenBank/DDBJ databases">
        <authorList>
            <person name="Mendez C."/>
            <person name="Richter M."/>
            <person name="Ferrer M."/>
            <person name="Sanchez J."/>
        </authorList>
    </citation>
    <scope>NUCLEOTIDE SEQUENCE</scope>
</reference>
<dbReference type="InterPro" id="IPR036097">
    <property type="entry name" value="HisK_dim/P_sf"/>
</dbReference>
<sequence length="153" mass="16958">DGEYLSFRAVAAQEGYRAAQSTPIRGHDGVLLGMLSTHFRQPHRPSEKELQLTDLYMHLAARLIERGRANEAVQAARQRADRANESKSRFLATASHDLRQPLQALALLNGALRRTVRDEDAVQALYQQEQAIGAMSRLLNALLDISKLESGAV</sequence>
<dbReference type="Pfam" id="PF00512">
    <property type="entry name" value="HisKA"/>
    <property type="match status" value="1"/>
</dbReference>
<dbReference type="SUPFAM" id="SSF55781">
    <property type="entry name" value="GAF domain-like"/>
    <property type="match status" value="1"/>
</dbReference>
<comment type="caution">
    <text evidence="7">The sequence shown here is derived from an EMBL/GenBank/DDBJ whole genome shotgun (WGS) entry which is preliminary data.</text>
</comment>
<evidence type="ECO:0000313" key="7">
    <source>
        <dbReference type="EMBL" id="EQD25967.1"/>
    </source>
</evidence>